<dbReference type="AlphaFoldDB" id="A0A6B3QX23"/>
<dbReference type="EMBL" id="JAAIKD010000001">
    <property type="protein sequence ID" value="NEV92663.1"/>
    <property type="molecule type" value="Genomic_DNA"/>
</dbReference>
<dbReference type="Proteomes" id="UP000478505">
    <property type="component" value="Unassembled WGS sequence"/>
</dbReference>
<keyword evidence="2" id="KW-1185">Reference proteome</keyword>
<reference evidence="1 2" key="1">
    <citation type="submission" date="2020-02" db="EMBL/GenBank/DDBJ databases">
        <title>Flavobacteriaceae Psychroflexus bacterium YR1-1, complete genome.</title>
        <authorList>
            <person name="Li Y."/>
            <person name="Wu S."/>
        </authorList>
    </citation>
    <scope>NUCLEOTIDE SEQUENCE [LARGE SCALE GENOMIC DNA]</scope>
    <source>
        <strain evidence="1 2">YR1-1</strain>
    </source>
</reference>
<evidence type="ECO:0000313" key="1">
    <source>
        <dbReference type="EMBL" id="NEV92663.1"/>
    </source>
</evidence>
<accession>A0A6B3QX23</accession>
<proteinExistence type="predicted"/>
<comment type="caution">
    <text evidence="1">The sequence shown here is derived from an EMBL/GenBank/DDBJ whole genome shotgun (WGS) entry which is preliminary data.</text>
</comment>
<dbReference type="RefSeq" id="WP_164003255.1">
    <property type="nucleotide sequence ID" value="NZ_JAAIKD010000001.1"/>
</dbReference>
<protein>
    <recommendedName>
        <fullName evidence="3">DUF2116 family Zn-ribbon domain-containing protein</fullName>
    </recommendedName>
</protein>
<sequence length="116" mass="13781">MEKNKCLSCGEPITGRIDKKYCSDYCRSTYNNRLNSDSTKIVRNINNRLKKNYRILKSINTDQKTRTSRDKLLAKGFNFTYFTSLYTTKSGRVYYFVYDQGYLPLEDDYYALVKRD</sequence>
<gene>
    <name evidence="1" type="ORF">G3567_00700</name>
</gene>
<organism evidence="1 2">
    <name type="scientific">Psychroflexus aurantiacus</name>
    <dbReference type="NCBI Taxonomy" id="2709310"/>
    <lineage>
        <taxon>Bacteria</taxon>
        <taxon>Pseudomonadati</taxon>
        <taxon>Bacteroidota</taxon>
        <taxon>Flavobacteriia</taxon>
        <taxon>Flavobacteriales</taxon>
        <taxon>Flavobacteriaceae</taxon>
        <taxon>Psychroflexus</taxon>
    </lineage>
</organism>
<evidence type="ECO:0000313" key="2">
    <source>
        <dbReference type="Proteomes" id="UP000478505"/>
    </source>
</evidence>
<evidence type="ECO:0008006" key="3">
    <source>
        <dbReference type="Google" id="ProtNLM"/>
    </source>
</evidence>
<name>A0A6B3QX23_9FLAO</name>